<dbReference type="PANTHER" id="PTHR44196:SF1">
    <property type="entry name" value="DEHYDROGENASE_REDUCTASE SDR FAMILY MEMBER 7B"/>
    <property type="match status" value="1"/>
</dbReference>
<reference evidence="5 6" key="1">
    <citation type="submission" date="2016-10" db="EMBL/GenBank/DDBJ databases">
        <title>Draft Genome sequence of Alkanindiges sp. strain H1.</title>
        <authorList>
            <person name="Subhash Y."/>
            <person name="Lee S."/>
        </authorList>
    </citation>
    <scope>NUCLEOTIDE SEQUENCE [LARGE SCALE GENOMIC DNA]</scope>
    <source>
        <strain evidence="5 6">H1</strain>
    </source>
</reference>
<evidence type="ECO:0000259" key="4">
    <source>
        <dbReference type="SMART" id="SM00822"/>
    </source>
</evidence>
<organism evidence="5 6">
    <name type="scientific">Alkanindiges hydrocarboniclasticus</name>
    <dbReference type="NCBI Taxonomy" id="1907941"/>
    <lineage>
        <taxon>Bacteria</taxon>
        <taxon>Pseudomonadati</taxon>
        <taxon>Pseudomonadota</taxon>
        <taxon>Gammaproteobacteria</taxon>
        <taxon>Moraxellales</taxon>
        <taxon>Moraxellaceae</taxon>
        <taxon>Alkanindiges</taxon>
    </lineage>
</organism>
<dbReference type="AlphaFoldDB" id="A0A1S8CUP0"/>
<keyword evidence="2" id="KW-0560">Oxidoreductase</keyword>
<dbReference type="PANTHER" id="PTHR44196">
    <property type="entry name" value="DEHYDROGENASE/REDUCTASE SDR FAMILY MEMBER 7B"/>
    <property type="match status" value="1"/>
</dbReference>
<dbReference type="PRINTS" id="PR00080">
    <property type="entry name" value="SDRFAMILY"/>
</dbReference>
<dbReference type="GO" id="GO:0016491">
    <property type="term" value="F:oxidoreductase activity"/>
    <property type="evidence" value="ECO:0007669"/>
    <property type="project" value="UniProtKB-KW"/>
</dbReference>
<evidence type="ECO:0000256" key="1">
    <source>
        <dbReference type="ARBA" id="ARBA00006484"/>
    </source>
</evidence>
<dbReference type="PROSITE" id="PS00061">
    <property type="entry name" value="ADH_SHORT"/>
    <property type="match status" value="1"/>
</dbReference>
<evidence type="ECO:0000313" key="6">
    <source>
        <dbReference type="Proteomes" id="UP000192132"/>
    </source>
</evidence>
<gene>
    <name evidence="5" type="ORF">BKE30_09375</name>
</gene>
<dbReference type="InterPro" id="IPR002347">
    <property type="entry name" value="SDR_fam"/>
</dbReference>
<dbReference type="STRING" id="1907941.BKE30_09375"/>
<dbReference type="InterPro" id="IPR020904">
    <property type="entry name" value="Sc_DH/Rdtase_CS"/>
</dbReference>
<dbReference type="PRINTS" id="PR00081">
    <property type="entry name" value="GDHRDH"/>
</dbReference>
<protein>
    <submittedName>
        <fullName evidence="5">Oxidoreductase</fullName>
    </submittedName>
</protein>
<dbReference type="SMART" id="SM00822">
    <property type="entry name" value="PKS_KR"/>
    <property type="match status" value="1"/>
</dbReference>
<evidence type="ECO:0000313" key="5">
    <source>
        <dbReference type="EMBL" id="ONG39550.1"/>
    </source>
</evidence>
<dbReference type="Pfam" id="PF00106">
    <property type="entry name" value="adh_short"/>
    <property type="match status" value="1"/>
</dbReference>
<accession>A0A1S8CUP0</accession>
<dbReference type="InterPro" id="IPR036291">
    <property type="entry name" value="NAD(P)-bd_dom_sf"/>
</dbReference>
<feature type="domain" description="Ketoreductase" evidence="4">
    <location>
        <begin position="9"/>
        <end position="192"/>
    </location>
</feature>
<dbReference type="OrthoDB" id="9810734at2"/>
<dbReference type="Proteomes" id="UP000192132">
    <property type="component" value="Unassembled WGS sequence"/>
</dbReference>
<evidence type="ECO:0000256" key="2">
    <source>
        <dbReference type="ARBA" id="ARBA00023002"/>
    </source>
</evidence>
<keyword evidence="6" id="KW-1185">Reference proteome</keyword>
<sequence length="267" mass="28988">MNTDNLSGQVIWITGASSGIGEALARQFAKLGAQVVLSARHEEELKRVARQLTHPEQHMILPLDVTDYASLTAAYGEVIQKKGRLDCLINNAGVSQRALICDTLDHTDRQIMEIDYFAPVALTRVVLPSMLKQGAGHVVFISSVAGLLGTQYRASYAAAKGAIHLWANSLRAELADQGLRVSVIFPGFVKTNVSVAALKGNGEQLGSMDDAQANAMSSDEFAEQAVQALLAGREYIVIGGLKEKVGVWLSRLYPPLMYRIIRKSKVR</sequence>
<dbReference type="SUPFAM" id="SSF51735">
    <property type="entry name" value="NAD(P)-binding Rossmann-fold domains"/>
    <property type="match status" value="1"/>
</dbReference>
<dbReference type="RefSeq" id="WP_076878341.1">
    <property type="nucleotide sequence ID" value="NZ_MLCN01000023.1"/>
</dbReference>
<dbReference type="GO" id="GO:0016020">
    <property type="term" value="C:membrane"/>
    <property type="evidence" value="ECO:0007669"/>
    <property type="project" value="TreeGrafter"/>
</dbReference>
<dbReference type="InterPro" id="IPR057326">
    <property type="entry name" value="KR_dom"/>
</dbReference>
<comment type="caution">
    <text evidence="5">The sequence shown here is derived from an EMBL/GenBank/DDBJ whole genome shotgun (WGS) entry which is preliminary data.</text>
</comment>
<dbReference type="EMBL" id="MLCN01000023">
    <property type="protein sequence ID" value="ONG39550.1"/>
    <property type="molecule type" value="Genomic_DNA"/>
</dbReference>
<dbReference type="NCBIfam" id="NF004825">
    <property type="entry name" value="PRK06181.1"/>
    <property type="match status" value="1"/>
</dbReference>
<proteinExistence type="inferred from homology"/>
<dbReference type="Gene3D" id="3.40.50.720">
    <property type="entry name" value="NAD(P)-binding Rossmann-like Domain"/>
    <property type="match status" value="1"/>
</dbReference>
<evidence type="ECO:0000256" key="3">
    <source>
        <dbReference type="RuleBase" id="RU000363"/>
    </source>
</evidence>
<name>A0A1S8CUP0_9GAMM</name>
<comment type="similarity">
    <text evidence="1 3">Belongs to the short-chain dehydrogenases/reductases (SDR) family.</text>
</comment>